<accession>A0A1P8UHW6</accession>
<keyword evidence="4" id="KW-1185">Reference proteome</keyword>
<evidence type="ECO:0000256" key="1">
    <source>
        <dbReference type="SAM" id="Phobius"/>
    </source>
</evidence>
<dbReference type="OrthoDB" id="6707471at2"/>
<dbReference type="SUPFAM" id="SSF103481">
    <property type="entry name" value="Multidrug resistance efflux transporter EmrE"/>
    <property type="match status" value="1"/>
</dbReference>
<dbReference type="STRING" id="1765967.BW247_09820"/>
<protein>
    <submittedName>
        <fullName evidence="3">EamA family transporter</fullName>
    </submittedName>
</protein>
<feature type="transmembrane region" description="Helical" evidence="1">
    <location>
        <begin position="192"/>
        <end position="217"/>
    </location>
</feature>
<feature type="transmembrane region" description="Helical" evidence="1">
    <location>
        <begin position="112"/>
        <end position="141"/>
    </location>
</feature>
<dbReference type="Pfam" id="PF00892">
    <property type="entry name" value="EamA"/>
    <property type="match status" value="1"/>
</dbReference>
<feature type="transmembrane region" description="Helical" evidence="1">
    <location>
        <begin position="71"/>
        <end position="92"/>
    </location>
</feature>
<feature type="transmembrane region" description="Helical" evidence="1">
    <location>
        <begin position="282"/>
        <end position="302"/>
    </location>
</feature>
<sequence length="306" mass="32588">MSVPAWIPVTLAAAIFQVWRTALQAKLRESLSASGAGFVRYLYALPLDAAMLLIAWVWLRVEMPSLSPAFLLLCVVAGLAQIVATVLLISAFGLRNFVVGTAYAKTEAAQLVVISVVVFGVSLPPLATAGILLAVIGVLLLSFVGRRMSPGELLRASLQPAALYGLGAGLCFAITALALRQASLTLPEALPALFKALLMLLVTNLLQTAMQGAYMAWRQRPQLAACLQSWRRAAPVGALSALGSAAWFTGFALTHVALVRGLGQIEILFTFLVGHFYLRERVWVGEALALVLVTLGVVMIAVSEIH</sequence>
<feature type="transmembrane region" description="Helical" evidence="1">
    <location>
        <begin position="40"/>
        <end position="59"/>
    </location>
</feature>
<evidence type="ECO:0000313" key="3">
    <source>
        <dbReference type="EMBL" id="APZ43351.1"/>
    </source>
</evidence>
<dbReference type="KEGG" id="afy:BW247_09820"/>
<gene>
    <name evidence="3" type="ORF">BW247_09820</name>
</gene>
<evidence type="ECO:0000259" key="2">
    <source>
        <dbReference type="Pfam" id="PF00892"/>
    </source>
</evidence>
<proteinExistence type="predicted"/>
<dbReference type="Proteomes" id="UP000243807">
    <property type="component" value="Chromosome"/>
</dbReference>
<dbReference type="EMBL" id="CP019434">
    <property type="protein sequence ID" value="APZ43351.1"/>
    <property type="molecule type" value="Genomic_DNA"/>
</dbReference>
<keyword evidence="1" id="KW-0472">Membrane</keyword>
<keyword evidence="1" id="KW-1133">Transmembrane helix</keyword>
<feature type="transmembrane region" description="Helical" evidence="1">
    <location>
        <begin position="161"/>
        <end position="180"/>
    </location>
</feature>
<name>A0A1P8UHW6_9GAMM</name>
<dbReference type="RefSeq" id="WP_076836992.1">
    <property type="nucleotide sequence ID" value="NZ_CP019434.1"/>
</dbReference>
<dbReference type="InterPro" id="IPR037185">
    <property type="entry name" value="EmrE-like"/>
</dbReference>
<evidence type="ECO:0000313" key="4">
    <source>
        <dbReference type="Proteomes" id="UP000243807"/>
    </source>
</evidence>
<dbReference type="GO" id="GO:0016020">
    <property type="term" value="C:membrane"/>
    <property type="evidence" value="ECO:0007669"/>
    <property type="project" value="InterPro"/>
</dbReference>
<reference evidence="3 4" key="1">
    <citation type="submission" date="2017-01" db="EMBL/GenBank/DDBJ databases">
        <title>Draft sequence of Acidihalobacter ferrooxidans strain DSM 14175 (strain V8).</title>
        <authorList>
            <person name="Khaleque H.N."/>
            <person name="Ramsay J.P."/>
            <person name="Murphy R.J.T."/>
            <person name="Kaksonen A.H."/>
            <person name="Boxall N.J."/>
            <person name="Watkin E.L.J."/>
        </authorList>
    </citation>
    <scope>NUCLEOTIDE SEQUENCE [LARGE SCALE GENOMIC DNA]</scope>
    <source>
        <strain evidence="3 4">V8</strain>
    </source>
</reference>
<feature type="domain" description="EamA" evidence="2">
    <location>
        <begin position="161"/>
        <end position="301"/>
    </location>
</feature>
<feature type="transmembrane region" description="Helical" evidence="1">
    <location>
        <begin position="238"/>
        <end position="262"/>
    </location>
</feature>
<organism evidence="3 4">
    <name type="scientific">Acidihalobacter ferrooxydans</name>
    <dbReference type="NCBI Taxonomy" id="1765967"/>
    <lineage>
        <taxon>Bacteria</taxon>
        <taxon>Pseudomonadati</taxon>
        <taxon>Pseudomonadota</taxon>
        <taxon>Gammaproteobacteria</taxon>
        <taxon>Chromatiales</taxon>
        <taxon>Ectothiorhodospiraceae</taxon>
        <taxon>Acidihalobacter</taxon>
    </lineage>
</organism>
<dbReference type="AlphaFoldDB" id="A0A1P8UHW6"/>
<dbReference type="InterPro" id="IPR000620">
    <property type="entry name" value="EamA_dom"/>
</dbReference>
<keyword evidence="1" id="KW-0812">Transmembrane</keyword>